<dbReference type="NCBIfam" id="TIGR00221">
    <property type="entry name" value="nagA"/>
    <property type="match status" value="1"/>
</dbReference>
<evidence type="ECO:0000256" key="5">
    <source>
        <dbReference type="ARBA" id="ARBA00022801"/>
    </source>
</evidence>
<feature type="domain" description="Amidohydrolase-related" evidence="12">
    <location>
        <begin position="51"/>
        <end position="373"/>
    </location>
</feature>
<feature type="binding site" evidence="11">
    <location>
        <position position="127"/>
    </location>
    <ligand>
        <name>Zn(2+)</name>
        <dbReference type="ChEBI" id="CHEBI:29105"/>
    </ligand>
</feature>
<keyword evidence="5 9" id="KW-0378">Hydrolase</keyword>
<feature type="binding site" evidence="11">
    <location>
        <position position="211"/>
    </location>
    <ligand>
        <name>Zn(2+)</name>
        <dbReference type="ChEBI" id="CHEBI:29105"/>
    </ligand>
</feature>
<keyword evidence="4 11" id="KW-0479">Metal-binding</keyword>
<evidence type="ECO:0000256" key="11">
    <source>
        <dbReference type="PIRSR" id="PIRSR038994-3"/>
    </source>
</evidence>
<evidence type="ECO:0000256" key="10">
    <source>
        <dbReference type="PIRSR" id="PIRSR038994-1"/>
    </source>
</evidence>
<dbReference type="RefSeq" id="WP_012369383.1">
    <property type="nucleotide sequence ID" value="NC_010556.1"/>
</dbReference>
<dbReference type="FunFam" id="3.20.20.140:FF:000004">
    <property type="entry name" value="N-acetylglucosamine-6-phosphate deacetylase"/>
    <property type="match status" value="1"/>
</dbReference>
<dbReference type="HOGENOM" id="CLU_032482_2_1_9"/>
<comment type="similarity">
    <text evidence="1 9">Belongs to the metallo-dependent hydrolases superfamily. NagA family.</text>
</comment>
<organism evidence="13 14">
    <name type="scientific">Exiguobacterium sibiricum (strain DSM 17290 / CCUG 55495 / CIP 109462 / JCM 13490 / 255-15)</name>
    <dbReference type="NCBI Taxonomy" id="262543"/>
    <lineage>
        <taxon>Bacteria</taxon>
        <taxon>Bacillati</taxon>
        <taxon>Bacillota</taxon>
        <taxon>Bacilli</taxon>
        <taxon>Bacillales</taxon>
        <taxon>Bacillales Family XII. Incertae Sedis</taxon>
        <taxon>Exiguobacterium</taxon>
    </lineage>
</organism>
<dbReference type="InterPro" id="IPR006680">
    <property type="entry name" value="Amidohydro-rel"/>
</dbReference>
<dbReference type="Gene3D" id="3.20.20.140">
    <property type="entry name" value="Metal-dependent hydrolases"/>
    <property type="match status" value="1"/>
</dbReference>
<gene>
    <name evidence="13" type="ordered locus">Exig_0477</name>
</gene>
<dbReference type="eggNOG" id="COG1820">
    <property type="taxonomic scope" value="Bacteria"/>
</dbReference>
<dbReference type="InterPro" id="IPR011059">
    <property type="entry name" value="Metal-dep_hydrolase_composite"/>
</dbReference>
<dbReference type="PIRSF" id="PIRSF038994">
    <property type="entry name" value="NagA"/>
    <property type="match status" value="1"/>
</dbReference>
<comment type="cofactor">
    <cofactor evidence="11">
        <name>a divalent metal cation</name>
        <dbReference type="ChEBI" id="CHEBI:60240"/>
    </cofactor>
    <text evidence="11">Binds 1 divalent metal cation per subunit.</text>
</comment>
<dbReference type="Gene3D" id="2.30.40.10">
    <property type="entry name" value="Urease, subunit C, domain 1"/>
    <property type="match status" value="1"/>
</dbReference>
<dbReference type="SUPFAM" id="SSF51556">
    <property type="entry name" value="Metallo-dependent hydrolases"/>
    <property type="match status" value="1"/>
</dbReference>
<evidence type="ECO:0000259" key="12">
    <source>
        <dbReference type="Pfam" id="PF01979"/>
    </source>
</evidence>
<sequence length="381" mass="42080">MPTMIHAEIYTGQTVIHDGFIRFEETIQEIGQMSAYTERDETVIDLAGKRLIPGMIDVHIHGGYDVDTMDASAEALYRLSEAMLAEGVTSFFATTITQDWHQITRALEVARDVIDSRETTIEGIHLEGPFINPDYAGAQPLEYIVEPDADQFLKWQQASGNQIKLVTYAPEQPGARDFEAAVRKTGAIPSAGHTDATFDQNHLGNVTHGTHLYNQMRPLHHREPGTVGYCLLERSVFAEIIPDGIHSSKEMVEFAYRMKGPDRLTVITDAMRAKGLSDGEYELGGQTVHVKDGAARLASGNLAGSVLTMDQALRNIIRFTGCSLEQAVQMTSINQAEEFGLTHKGRLEQGKDADFVVLTADLEVEQTVHRGKVHRFTNGKG</sequence>
<evidence type="ECO:0000256" key="7">
    <source>
        <dbReference type="ARBA" id="ARBA00047647"/>
    </source>
</evidence>
<dbReference type="STRING" id="262543.Exig_0477"/>
<evidence type="ECO:0000256" key="4">
    <source>
        <dbReference type="ARBA" id="ARBA00022723"/>
    </source>
</evidence>
<dbReference type="AlphaFoldDB" id="B1YJ29"/>
<dbReference type="EMBL" id="CP001022">
    <property type="protein sequence ID" value="ACB59959.1"/>
    <property type="molecule type" value="Genomic_DNA"/>
</dbReference>
<dbReference type="Proteomes" id="UP000001681">
    <property type="component" value="Chromosome"/>
</dbReference>
<evidence type="ECO:0000256" key="8">
    <source>
        <dbReference type="ARBA" id="ARBA00060590"/>
    </source>
</evidence>
<dbReference type="OrthoDB" id="9776488at2"/>
<evidence type="ECO:0000256" key="9">
    <source>
        <dbReference type="PIRNR" id="PIRNR038994"/>
    </source>
</evidence>
<proteinExistence type="inferred from homology"/>
<dbReference type="Pfam" id="PF01979">
    <property type="entry name" value="Amidohydro_1"/>
    <property type="match status" value="1"/>
</dbReference>
<dbReference type="EC" id="3.5.1.25" evidence="2"/>
<evidence type="ECO:0000256" key="1">
    <source>
        <dbReference type="ARBA" id="ARBA00010716"/>
    </source>
</evidence>
<accession>B1YJ29</accession>
<keyword evidence="6 9" id="KW-0119">Carbohydrate metabolism</keyword>
<evidence type="ECO:0000256" key="2">
    <source>
        <dbReference type="ARBA" id="ARBA00011899"/>
    </source>
</evidence>
<protein>
    <recommendedName>
        <fullName evidence="3">N-acetylglucosamine-6-phosphate deacetylase</fullName>
        <ecNumber evidence="2">3.5.1.25</ecNumber>
    </recommendedName>
</protein>
<comment type="pathway">
    <text evidence="8">Amino-sugar metabolism; N-acetylneuraminate degradation; D-fructose 6-phosphate from N-acetylneuraminate: step 4/5.</text>
</comment>
<dbReference type="InterPro" id="IPR032466">
    <property type="entry name" value="Metal_Hydrolase"/>
</dbReference>
<dbReference type="PANTHER" id="PTHR11113:SF14">
    <property type="entry name" value="N-ACETYLGLUCOSAMINE-6-PHOSPHATE DEACETYLASE"/>
    <property type="match status" value="1"/>
</dbReference>
<comment type="catalytic activity">
    <reaction evidence="7">
        <text>N-acetyl-D-glucosamine 6-phosphate + H2O = D-glucosamine 6-phosphate + acetate</text>
        <dbReference type="Rhea" id="RHEA:22936"/>
        <dbReference type="ChEBI" id="CHEBI:15377"/>
        <dbReference type="ChEBI" id="CHEBI:30089"/>
        <dbReference type="ChEBI" id="CHEBI:57513"/>
        <dbReference type="ChEBI" id="CHEBI:58725"/>
        <dbReference type="EC" id="3.5.1.25"/>
    </reaction>
</comment>
<feature type="binding site" evidence="11">
    <location>
        <position position="193"/>
    </location>
    <ligand>
        <name>Zn(2+)</name>
        <dbReference type="ChEBI" id="CHEBI:29105"/>
    </ligand>
</feature>
<feature type="active site" description="Proton donor/acceptor" evidence="10">
    <location>
        <position position="269"/>
    </location>
</feature>
<reference evidence="14" key="3">
    <citation type="submission" date="2008-04" db="EMBL/GenBank/DDBJ databases">
        <title>Complete sequence of chromosome of Exiguobacterium sibiricum 255-15.</title>
        <authorList>
            <consortium name="US DOE Joint Genome Institute"/>
            <person name="Copeland A."/>
            <person name="Lucas S."/>
            <person name="Lapidus A."/>
            <person name="Glavina del Rio T."/>
            <person name="Dalin E."/>
            <person name="Tice H."/>
            <person name="Bruce D."/>
            <person name="Goodwin L."/>
            <person name="Pitluck S."/>
            <person name="Kiss H."/>
            <person name="Chertkov O."/>
            <person name="Monk C."/>
            <person name="Brettin T."/>
            <person name="Detter J.C."/>
            <person name="Han C."/>
            <person name="Kuske C.R."/>
            <person name="Schmutz J."/>
            <person name="Larimer F."/>
            <person name="Land M."/>
            <person name="Hauser L."/>
            <person name="Kyrpides N."/>
            <person name="Mikhailova N."/>
            <person name="Vishnivetskaya T."/>
            <person name="Rodrigues D.F."/>
            <person name="Gilichinsky D."/>
            <person name="Tiedje J."/>
            <person name="Richardson P."/>
        </authorList>
    </citation>
    <scope>NUCLEOTIDE SEQUENCE [LARGE SCALE GENOMIC DNA]</scope>
    <source>
        <strain evidence="14">DSM 17290 / CIP 109462 / JCM 13490 / 255-15</strain>
    </source>
</reference>
<dbReference type="CDD" id="cd00854">
    <property type="entry name" value="NagA"/>
    <property type="match status" value="1"/>
</dbReference>
<keyword evidence="14" id="KW-1185">Reference proteome</keyword>
<evidence type="ECO:0000256" key="6">
    <source>
        <dbReference type="ARBA" id="ARBA00023277"/>
    </source>
</evidence>
<dbReference type="GO" id="GO:0006046">
    <property type="term" value="P:N-acetylglucosamine catabolic process"/>
    <property type="evidence" value="ECO:0007669"/>
    <property type="project" value="TreeGrafter"/>
</dbReference>
<dbReference type="InterPro" id="IPR003764">
    <property type="entry name" value="GlcNAc_6-P_deAcase"/>
</dbReference>
<dbReference type="GO" id="GO:0046872">
    <property type="term" value="F:metal ion binding"/>
    <property type="evidence" value="ECO:0007669"/>
    <property type="project" value="UniProtKB-KW"/>
</dbReference>
<evidence type="ECO:0000256" key="3">
    <source>
        <dbReference type="ARBA" id="ARBA00018029"/>
    </source>
</evidence>
<name>B1YJ29_EXIS2</name>
<reference evidence="13 14" key="1">
    <citation type="journal article" date="2006" name="Extremophiles">
        <title>Characterization of Exiguobacterium isolates from the Siberian permafrost. Description of Exiguobacterium sibiricum sp. nov.</title>
        <authorList>
            <person name="Rodrigues D.F."/>
            <person name="Goris J."/>
            <person name="Vishnivetskaya T."/>
            <person name="Gilichinsky D."/>
            <person name="Thomashow M.F."/>
            <person name="Tiedje J.M."/>
        </authorList>
    </citation>
    <scope>NUCLEOTIDE SEQUENCE [LARGE SCALE GENOMIC DNA]</scope>
    <source>
        <strain evidence="14">DSM 17290 / CIP 109462 / JCM 13490 / 255-15</strain>
    </source>
</reference>
<evidence type="ECO:0000313" key="14">
    <source>
        <dbReference type="Proteomes" id="UP000001681"/>
    </source>
</evidence>
<reference evidence="13 14" key="2">
    <citation type="journal article" date="2008" name="BMC Genomics">
        <title>Architecture of thermal adaptation in an Exiguobacterium sibiricum strain isolated from 3 million year old permafrost: a genome and transcriptome approach.</title>
        <authorList>
            <person name="Rodrigues D.F."/>
            <person name="Ivanova N."/>
            <person name="He Z."/>
            <person name="Huebner M."/>
            <person name="Zhou J."/>
            <person name="Tiedje J.M."/>
        </authorList>
    </citation>
    <scope>NUCLEOTIDE SEQUENCE [LARGE SCALE GENOMIC DNA]</scope>
    <source>
        <strain evidence="14">DSM 17290 / CIP 109462 / JCM 13490 / 255-15</strain>
    </source>
</reference>
<dbReference type="PANTHER" id="PTHR11113">
    <property type="entry name" value="N-ACETYLGLUCOSAMINE-6-PHOSPHATE DEACETYLASE"/>
    <property type="match status" value="1"/>
</dbReference>
<dbReference type="GO" id="GO:0008448">
    <property type="term" value="F:N-acetylglucosamine-6-phosphate deacetylase activity"/>
    <property type="evidence" value="ECO:0007669"/>
    <property type="project" value="UniProtKB-EC"/>
</dbReference>
<evidence type="ECO:0000313" key="13">
    <source>
        <dbReference type="EMBL" id="ACB59959.1"/>
    </source>
</evidence>
<dbReference type="KEGG" id="esi:Exig_0477"/>
<dbReference type="SUPFAM" id="SSF51338">
    <property type="entry name" value="Composite domain of metallo-dependent hydrolases"/>
    <property type="match status" value="1"/>
</dbReference>